<evidence type="ECO:0000259" key="2">
    <source>
        <dbReference type="PROSITE" id="PS51762"/>
    </source>
</evidence>
<dbReference type="PROSITE" id="PS51318">
    <property type="entry name" value="TAT"/>
    <property type="match status" value="1"/>
</dbReference>
<dbReference type="eggNOG" id="COG2273">
    <property type="taxonomic scope" value="Bacteria"/>
</dbReference>
<name>E8RMC4_ASTEC</name>
<dbReference type="InterPro" id="IPR000757">
    <property type="entry name" value="Beta-glucanase-like"/>
</dbReference>
<dbReference type="EMBL" id="CP002395">
    <property type="protein sequence ID" value="ADU13875.1"/>
    <property type="molecule type" value="Genomic_DNA"/>
</dbReference>
<keyword evidence="3" id="KW-0378">Hydrolase</keyword>
<dbReference type="AlphaFoldDB" id="E8RMC4"/>
<reference evidence="4" key="1">
    <citation type="submission" date="2010-12" db="EMBL/GenBank/DDBJ databases">
        <title>Complete sequence of chromosome 1 of Asticcacaulis excentricus CB 48.</title>
        <authorList>
            <consortium name="US DOE Joint Genome Institute"/>
            <person name="Lucas S."/>
            <person name="Copeland A."/>
            <person name="Lapidus A."/>
            <person name="Cheng J.-F."/>
            <person name="Bruce D."/>
            <person name="Goodwin L."/>
            <person name="Pitluck S."/>
            <person name="Teshima H."/>
            <person name="Davenport K."/>
            <person name="Detter J.C."/>
            <person name="Han C."/>
            <person name="Tapia R."/>
            <person name="Land M."/>
            <person name="Hauser L."/>
            <person name="Jeffries C."/>
            <person name="Kyrpides N."/>
            <person name="Ivanova N."/>
            <person name="Ovchinnikova G."/>
            <person name="Brun Y.V."/>
            <person name="Woyke T."/>
        </authorList>
    </citation>
    <scope>NUCLEOTIDE SEQUENCE [LARGE SCALE GENOMIC DNA]</scope>
    <source>
        <strain evidence="4">ATCC 15261 / DSM 4724 / KCTC 12464 / NCIMB 9791 / VKM B-1370 / CB 48</strain>
    </source>
</reference>
<dbReference type="SUPFAM" id="SSF49899">
    <property type="entry name" value="Concanavalin A-like lectins/glucanases"/>
    <property type="match status" value="1"/>
</dbReference>
<organism evidence="3 4">
    <name type="scientific">Asticcacaulis excentricus (strain ATCC 15261 / DSM 4724 / KCTC 12464 / NCIMB 9791 / VKM B-1370 / CB 48)</name>
    <dbReference type="NCBI Taxonomy" id="573065"/>
    <lineage>
        <taxon>Bacteria</taxon>
        <taxon>Pseudomonadati</taxon>
        <taxon>Pseudomonadota</taxon>
        <taxon>Alphaproteobacteria</taxon>
        <taxon>Caulobacterales</taxon>
        <taxon>Caulobacteraceae</taxon>
        <taxon>Asticcacaulis</taxon>
    </lineage>
</organism>
<dbReference type="OrthoDB" id="9809583at2"/>
<dbReference type="Pfam" id="PF00722">
    <property type="entry name" value="Glyco_hydro_16"/>
    <property type="match status" value="1"/>
</dbReference>
<dbReference type="CDD" id="cd08023">
    <property type="entry name" value="GH16_laminarinase_like"/>
    <property type="match status" value="1"/>
</dbReference>
<evidence type="ECO:0000313" key="4">
    <source>
        <dbReference type="Proteomes" id="UP000001492"/>
    </source>
</evidence>
<sequence>MAQDSTPHSRVDVPPSMSRRFLLGAAAAGAFSAAGCGNVQSAVPVKQKIDLSLYELTFAEEFDDPNFDMDAFNKRWYAHTPWHGDFGDAQFTDPRPGFPFMVDNGNLTIVAKKGDDGKWRSGLISSLNHEGVGFAQQYGYFECRCRMPPGPGVWPAFWLDSWYPGMTDPSIEIDVVEYYGKFPTDIHSTVTVWPKNDLVKKTSEGHIHKVEGSTLADEFHDYGVSVDPDWVVFYFDGQETWRTPTPVTHKHPLVVLCNLALGSGWPIDETINPSFFTIDYIRVYKLKNA</sequence>
<feature type="domain" description="GH16" evidence="2">
    <location>
        <begin position="38"/>
        <end position="289"/>
    </location>
</feature>
<gene>
    <name evidence="3" type="ordered locus">Astex_2219</name>
</gene>
<dbReference type="RefSeq" id="WP_013479703.1">
    <property type="nucleotide sequence ID" value="NC_014816.1"/>
</dbReference>
<protein>
    <submittedName>
        <fullName evidence="3">Glycoside hydrolase family 16</fullName>
    </submittedName>
</protein>
<dbReference type="Proteomes" id="UP000001492">
    <property type="component" value="Chromosome 1"/>
</dbReference>
<dbReference type="InterPro" id="IPR006311">
    <property type="entry name" value="TAT_signal"/>
</dbReference>
<comment type="similarity">
    <text evidence="1">Belongs to the glycosyl hydrolase 16 family.</text>
</comment>
<accession>E8RMC4</accession>
<dbReference type="PROSITE" id="PS51762">
    <property type="entry name" value="GH16_2"/>
    <property type="match status" value="1"/>
</dbReference>
<dbReference type="InterPro" id="IPR013320">
    <property type="entry name" value="ConA-like_dom_sf"/>
</dbReference>
<proteinExistence type="inferred from homology"/>
<dbReference type="HOGENOM" id="CLU_019533_0_2_5"/>
<dbReference type="PANTHER" id="PTHR10963:SF55">
    <property type="entry name" value="GLYCOSIDE HYDROLASE FAMILY 16 PROTEIN"/>
    <property type="match status" value="1"/>
</dbReference>
<dbReference type="PANTHER" id="PTHR10963">
    <property type="entry name" value="GLYCOSYL HYDROLASE-RELATED"/>
    <property type="match status" value="1"/>
</dbReference>
<keyword evidence="4" id="KW-1185">Reference proteome</keyword>
<dbReference type="GO" id="GO:0005975">
    <property type="term" value="P:carbohydrate metabolic process"/>
    <property type="evidence" value="ECO:0007669"/>
    <property type="project" value="InterPro"/>
</dbReference>
<dbReference type="InterPro" id="IPR050546">
    <property type="entry name" value="Glycosyl_Hydrlase_16"/>
</dbReference>
<evidence type="ECO:0000256" key="1">
    <source>
        <dbReference type="ARBA" id="ARBA00006865"/>
    </source>
</evidence>
<dbReference type="GO" id="GO:0004553">
    <property type="term" value="F:hydrolase activity, hydrolyzing O-glycosyl compounds"/>
    <property type="evidence" value="ECO:0007669"/>
    <property type="project" value="InterPro"/>
</dbReference>
<evidence type="ECO:0000313" key="3">
    <source>
        <dbReference type="EMBL" id="ADU13875.1"/>
    </source>
</evidence>
<dbReference type="Gene3D" id="2.60.120.200">
    <property type="match status" value="1"/>
</dbReference>
<dbReference type="KEGG" id="aex:Astex_2219"/>